<dbReference type="KEGG" id="spu:592251"/>
<dbReference type="Proteomes" id="UP000007110">
    <property type="component" value="Unassembled WGS sequence"/>
</dbReference>
<feature type="compositionally biased region" description="Low complexity" evidence="2">
    <location>
        <begin position="59"/>
        <end position="71"/>
    </location>
</feature>
<dbReference type="OrthoDB" id="515313at2759"/>
<evidence type="ECO:0000313" key="4">
    <source>
        <dbReference type="Proteomes" id="UP000007110"/>
    </source>
</evidence>
<dbReference type="EnsemblMetazoa" id="XM_791784">
    <property type="protein sequence ID" value="XP_796877"/>
    <property type="gene ID" value="LOC592251"/>
</dbReference>
<accession>A0A7M7RF41</accession>
<feature type="compositionally biased region" description="Acidic residues" evidence="2">
    <location>
        <begin position="83"/>
        <end position="95"/>
    </location>
</feature>
<evidence type="ECO:0000256" key="2">
    <source>
        <dbReference type="SAM" id="MobiDB-lite"/>
    </source>
</evidence>
<reference evidence="3" key="2">
    <citation type="submission" date="2021-01" db="UniProtKB">
        <authorList>
            <consortium name="EnsemblMetazoa"/>
        </authorList>
    </citation>
    <scope>IDENTIFICATION</scope>
</reference>
<dbReference type="GeneID" id="592251"/>
<feature type="compositionally biased region" description="Polar residues" evidence="2">
    <location>
        <begin position="453"/>
        <end position="465"/>
    </location>
</feature>
<evidence type="ECO:0008006" key="5">
    <source>
        <dbReference type="Google" id="ProtNLM"/>
    </source>
</evidence>
<feature type="compositionally biased region" description="Basic and acidic residues" evidence="2">
    <location>
        <begin position="49"/>
        <end position="58"/>
    </location>
</feature>
<dbReference type="OMA" id="ANSIMHE"/>
<dbReference type="PANTHER" id="PTHR23035:SF1">
    <property type="entry name" value="CILIA- AND FLAGELLA-ASSOCIATED PROTEIN 97"/>
    <property type="match status" value="1"/>
</dbReference>
<dbReference type="PANTHER" id="PTHR23035">
    <property type="entry name" value="CILIA- AND FLAGELLA-ASSOCIATED PROTEIN 97-RELATED"/>
    <property type="match status" value="1"/>
</dbReference>
<proteinExistence type="inferred from homology"/>
<feature type="region of interest" description="Disordered" evidence="2">
    <location>
        <begin position="345"/>
        <end position="388"/>
    </location>
</feature>
<sequence length="506" mass="56638">MDQHGSSDPIDFDFFDEGPSTKRSSRSNAADPKPNRPQSGKRSGSARGYDGDNDRESVRSAASSRSSVSVRIPTATPTHDDGNEADYYSDDFDDSDKERQKAKNGSDTFRFNDEIDALKEKRHERGGDGRNGKATSKTGPKSRPKTSVSRRRSHSSSSNSSTESSRSSSSFTSESSQSHRDNDSVTDVSPLQSPRSSPIPKLEYDEQAMDRETERMRSVHFEEDDIDSYRDSNERRAKGRPKSSKTRESRKVTKTPGYSQYNEDPRLRETEAKELSMLLRAVLELDETPKESDLSALHKNLKRPISGKRKSRPQSAPMPHQRMNMSFSNDEVKRIDKDNSRLLEKIIGRSSEPSRSGRGTRPSSAKHTTNAPEKPVSHSAVKRQREQRRIEIENMQILKRIEAARANPEVEKNALMKDYHQQMQYATQVSKTPGGPRSRPTSAKRSGKAYSTGGMNRASSMSSLGTDFSGDTFTSSSTGRSRPRSAKWSGYKAGKPAWDDRFYLDG</sequence>
<feature type="compositionally biased region" description="Low complexity" evidence="2">
    <location>
        <begin position="466"/>
        <end position="480"/>
    </location>
</feature>
<organism evidence="3 4">
    <name type="scientific">Strongylocentrotus purpuratus</name>
    <name type="common">Purple sea urchin</name>
    <dbReference type="NCBI Taxonomy" id="7668"/>
    <lineage>
        <taxon>Eukaryota</taxon>
        <taxon>Metazoa</taxon>
        <taxon>Echinodermata</taxon>
        <taxon>Eleutherozoa</taxon>
        <taxon>Echinozoa</taxon>
        <taxon>Echinoidea</taxon>
        <taxon>Euechinoidea</taxon>
        <taxon>Echinacea</taxon>
        <taxon>Camarodonta</taxon>
        <taxon>Echinidea</taxon>
        <taxon>Strongylocentrotidae</taxon>
        <taxon>Strongylocentrotus</taxon>
    </lineage>
</organism>
<feature type="compositionally biased region" description="Basic residues" evidence="2">
    <location>
        <begin position="299"/>
        <end position="312"/>
    </location>
</feature>
<evidence type="ECO:0000313" key="3">
    <source>
        <dbReference type="EnsemblMetazoa" id="XP_796877"/>
    </source>
</evidence>
<name>A0A7M7RF41_STRPU</name>
<feature type="region of interest" description="Disordered" evidence="2">
    <location>
        <begin position="286"/>
        <end position="332"/>
    </location>
</feature>
<feature type="region of interest" description="Disordered" evidence="2">
    <location>
        <begin position="412"/>
        <end position="499"/>
    </location>
</feature>
<feature type="compositionally biased region" description="Low complexity" evidence="2">
    <location>
        <begin position="155"/>
        <end position="176"/>
    </location>
</feature>
<dbReference type="InterPro" id="IPR038791">
    <property type="entry name" value="Cfap97/Hemingway"/>
</dbReference>
<keyword evidence="4" id="KW-1185">Reference proteome</keyword>
<feature type="compositionally biased region" description="Basic and acidic residues" evidence="2">
    <location>
        <begin position="202"/>
        <end position="236"/>
    </location>
</feature>
<comment type="similarity">
    <text evidence="1">Belongs to the CFAP97 family.</text>
</comment>
<feature type="region of interest" description="Disordered" evidence="2">
    <location>
        <begin position="1"/>
        <end position="268"/>
    </location>
</feature>
<feature type="compositionally biased region" description="Polar residues" evidence="2">
    <location>
        <begin position="421"/>
        <end position="431"/>
    </location>
</feature>
<feature type="compositionally biased region" description="Low complexity" evidence="2">
    <location>
        <begin position="348"/>
        <end position="363"/>
    </location>
</feature>
<feature type="compositionally biased region" description="Basic and acidic residues" evidence="2">
    <location>
        <begin position="110"/>
        <end position="131"/>
    </location>
</feature>
<feature type="compositionally biased region" description="Polar residues" evidence="2">
    <location>
        <begin position="185"/>
        <end position="196"/>
    </location>
</feature>
<dbReference type="AlphaFoldDB" id="A0A7M7RF41"/>
<reference evidence="4" key="1">
    <citation type="submission" date="2015-02" db="EMBL/GenBank/DDBJ databases">
        <title>Genome sequencing for Strongylocentrotus purpuratus.</title>
        <authorList>
            <person name="Murali S."/>
            <person name="Liu Y."/>
            <person name="Vee V."/>
            <person name="English A."/>
            <person name="Wang M."/>
            <person name="Skinner E."/>
            <person name="Han Y."/>
            <person name="Muzny D.M."/>
            <person name="Worley K.C."/>
            <person name="Gibbs R.A."/>
        </authorList>
    </citation>
    <scope>NUCLEOTIDE SEQUENCE</scope>
</reference>
<dbReference type="RefSeq" id="XP_796877.2">
    <property type="nucleotide sequence ID" value="XM_791784.4"/>
</dbReference>
<feature type="compositionally biased region" description="Basic residues" evidence="2">
    <location>
        <begin position="140"/>
        <end position="154"/>
    </location>
</feature>
<protein>
    <recommendedName>
        <fullName evidence="5">Cilia- and flagella-associated protein 97</fullName>
    </recommendedName>
</protein>
<dbReference type="InterPro" id="IPR029488">
    <property type="entry name" value="Hmw/CFAP97"/>
</dbReference>
<evidence type="ECO:0000256" key="1">
    <source>
        <dbReference type="ARBA" id="ARBA00008315"/>
    </source>
</evidence>
<dbReference type="InParanoid" id="A0A7M7RF41"/>
<dbReference type="Pfam" id="PF13879">
    <property type="entry name" value="Hmw_CFAP97"/>
    <property type="match status" value="1"/>
</dbReference>